<sequence>MKTTHGEESCDIREGRESGEMKLLASRAHTKVNEMNALQMKGGGARLLLSLSVARRVTALLVAGNIGSREGVERAVGDEKGDVRGGCKWRQSRPSLWTQNAAGECAYLFVGTRRRRRRWRAKDEGCMAQHVRRWSRLERGDSTPLGSISAELALRSGMRDDVVVDEDVLRLLVFEVVRLRTAVTEDRTRLDGARAPSRDGSAPSAWTLAWSFVGKVSGRMLVTVSMKYCAKTGKTLPLLQHAMENPSIRKTPPRNFAAFSRKFVQNILNSLNEQIDPEYVTPQENIVNSATYEQNFFGVASRLWNCFGVFTFLRSKHREEALFIGVNYTRSSLPGPESVATDS</sequence>
<organism evidence="1 2">
    <name type="scientific">Mycena albidolilacea</name>
    <dbReference type="NCBI Taxonomy" id="1033008"/>
    <lineage>
        <taxon>Eukaryota</taxon>
        <taxon>Fungi</taxon>
        <taxon>Dikarya</taxon>
        <taxon>Basidiomycota</taxon>
        <taxon>Agaricomycotina</taxon>
        <taxon>Agaricomycetes</taxon>
        <taxon>Agaricomycetidae</taxon>
        <taxon>Agaricales</taxon>
        <taxon>Marasmiineae</taxon>
        <taxon>Mycenaceae</taxon>
        <taxon>Mycena</taxon>
    </lineage>
</organism>
<evidence type="ECO:0000313" key="1">
    <source>
        <dbReference type="EMBL" id="KAJ7331540.1"/>
    </source>
</evidence>
<dbReference type="AlphaFoldDB" id="A0AAD7EJQ7"/>
<protein>
    <submittedName>
        <fullName evidence="1">Uncharacterized protein</fullName>
    </submittedName>
</protein>
<gene>
    <name evidence="1" type="ORF">DFH08DRAFT_940120</name>
</gene>
<comment type="caution">
    <text evidence="1">The sequence shown here is derived from an EMBL/GenBank/DDBJ whole genome shotgun (WGS) entry which is preliminary data.</text>
</comment>
<dbReference type="EMBL" id="JARIHO010000035">
    <property type="protein sequence ID" value="KAJ7331540.1"/>
    <property type="molecule type" value="Genomic_DNA"/>
</dbReference>
<accession>A0AAD7EJQ7</accession>
<evidence type="ECO:0000313" key="2">
    <source>
        <dbReference type="Proteomes" id="UP001218218"/>
    </source>
</evidence>
<keyword evidence="2" id="KW-1185">Reference proteome</keyword>
<proteinExistence type="predicted"/>
<name>A0AAD7EJQ7_9AGAR</name>
<dbReference type="Proteomes" id="UP001218218">
    <property type="component" value="Unassembled WGS sequence"/>
</dbReference>
<reference evidence="1" key="1">
    <citation type="submission" date="2023-03" db="EMBL/GenBank/DDBJ databases">
        <title>Massive genome expansion in bonnet fungi (Mycena s.s.) driven by repeated elements and novel gene families across ecological guilds.</title>
        <authorList>
            <consortium name="Lawrence Berkeley National Laboratory"/>
            <person name="Harder C.B."/>
            <person name="Miyauchi S."/>
            <person name="Viragh M."/>
            <person name="Kuo A."/>
            <person name="Thoen E."/>
            <person name="Andreopoulos B."/>
            <person name="Lu D."/>
            <person name="Skrede I."/>
            <person name="Drula E."/>
            <person name="Henrissat B."/>
            <person name="Morin E."/>
            <person name="Kohler A."/>
            <person name="Barry K."/>
            <person name="LaButti K."/>
            <person name="Morin E."/>
            <person name="Salamov A."/>
            <person name="Lipzen A."/>
            <person name="Mereny Z."/>
            <person name="Hegedus B."/>
            <person name="Baldrian P."/>
            <person name="Stursova M."/>
            <person name="Weitz H."/>
            <person name="Taylor A."/>
            <person name="Grigoriev I.V."/>
            <person name="Nagy L.G."/>
            <person name="Martin F."/>
            <person name="Kauserud H."/>
        </authorList>
    </citation>
    <scope>NUCLEOTIDE SEQUENCE</scope>
    <source>
        <strain evidence="1">CBHHK002</strain>
    </source>
</reference>